<dbReference type="Gene3D" id="3.40.50.170">
    <property type="entry name" value="Formyl transferase, N-terminal domain"/>
    <property type="match status" value="1"/>
</dbReference>
<sequence length="295" mass="34195">MATHQHTSFLENHKHRVRLLISCQDQPGIVAAVSHFLHENQANIIQSDQYSTDPSGGIFFMRIEFELLEMIEPNKLEEKFKGVAQRFQMDWRFSYANHIKRMGIFVSQQDHCLLELLWHWRSGDIVADIPLVISNHPKLRDDVEALDIPFHYIPIDKTNKQAAEETQLALLKEHNVDFIVLARYMQILSPEFVVHYPNKIINIHHSFLPAFMGARPYERAYERGVKIIGATSHYVTNSLDEGPIIKQGVKEVSHKNNTNELKRIGRITERDVLADAVSLHLEDRVIVYQNKTIVF</sequence>
<feature type="domain" description="ACT" evidence="5">
    <location>
        <begin position="18"/>
        <end position="101"/>
    </location>
</feature>
<dbReference type="PANTHER" id="PTHR42706:SF1">
    <property type="entry name" value="FORMYLTETRAHYDROFOLATE DEFORMYLASE 2, MITOCHONDRIAL"/>
    <property type="match status" value="1"/>
</dbReference>
<dbReference type="Pfam" id="PF01842">
    <property type="entry name" value="ACT"/>
    <property type="match status" value="1"/>
</dbReference>
<dbReference type="UniPathway" id="UPA00074">
    <property type="reaction ID" value="UER00170"/>
</dbReference>
<organism evidence="6 7">
    <name type="scientific">Scopulibacillus darangshiensis</name>
    <dbReference type="NCBI Taxonomy" id="442528"/>
    <lineage>
        <taxon>Bacteria</taxon>
        <taxon>Bacillati</taxon>
        <taxon>Bacillota</taxon>
        <taxon>Bacilli</taxon>
        <taxon>Bacillales</taxon>
        <taxon>Sporolactobacillaceae</taxon>
        <taxon>Scopulibacillus</taxon>
    </lineage>
</organism>
<dbReference type="CDD" id="cd08648">
    <property type="entry name" value="FMT_core_Formyl-FH4-Hydrolase_C"/>
    <property type="match status" value="1"/>
</dbReference>
<keyword evidence="1 3" id="KW-0554">One-carbon metabolism</keyword>
<dbReference type="InterPro" id="IPR045865">
    <property type="entry name" value="ACT-like_dom_sf"/>
</dbReference>
<dbReference type="EMBL" id="SLXK01000022">
    <property type="protein sequence ID" value="TCP24955.1"/>
    <property type="molecule type" value="Genomic_DNA"/>
</dbReference>
<protein>
    <recommendedName>
        <fullName evidence="3 4">Formyltetrahydrofolate deformylase</fullName>
        <ecNumber evidence="3 4">3.5.1.10</ecNumber>
    </recommendedName>
    <alternativeName>
        <fullName evidence="3">Formyl-FH(4) hydrolase</fullName>
    </alternativeName>
</protein>
<dbReference type="SUPFAM" id="SSF53328">
    <property type="entry name" value="Formyltransferase"/>
    <property type="match status" value="1"/>
</dbReference>
<dbReference type="OrthoDB" id="9806170at2"/>
<keyword evidence="2 3" id="KW-0378">Hydrolase</keyword>
<keyword evidence="7" id="KW-1185">Reference proteome</keyword>
<dbReference type="InterPro" id="IPR002912">
    <property type="entry name" value="ACT_dom"/>
</dbReference>
<accession>A0A4R2NU95</accession>
<evidence type="ECO:0000313" key="6">
    <source>
        <dbReference type="EMBL" id="TCP24955.1"/>
    </source>
</evidence>
<dbReference type="PRINTS" id="PR01575">
    <property type="entry name" value="FFH4HYDRLASE"/>
</dbReference>
<dbReference type="InterPro" id="IPR004810">
    <property type="entry name" value="PurU"/>
</dbReference>
<dbReference type="Gene3D" id="3.30.70.260">
    <property type="match status" value="1"/>
</dbReference>
<dbReference type="InterPro" id="IPR002376">
    <property type="entry name" value="Formyl_transf_N"/>
</dbReference>
<dbReference type="GO" id="GO:0006730">
    <property type="term" value="P:one-carbon metabolic process"/>
    <property type="evidence" value="ECO:0007669"/>
    <property type="project" value="UniProtKB-KW"/>
</dbReference>
<comment type="similarity">
    <text evidence="3">Belongs to the PurU family.</text>
</comment>
<feature type="active site" evidence="3">
    <location>
        <position position="240"/>
    </location>
</feature>
<evidence type="ECO:0000256" key="4">
    <source>
        <dbReference type="NCBIfam" id="TIGR00655"/>
    </source>
</evidence>
<dbReference type="Pfam" id="PF00551">
    <property type="entry name" value="Formyl_trans_N"/>
    <property type="match status" value="1"/>
</dbReference>
<dbReference type="GO" id="GO:0008864">
    <property type="term" value="F:formyltetrahydrofolate deformylase activity"/>
    <property type="evidence" value="ECO:0007669"/>
    <property type="project" value="UniProtKB-UniRule"/>
</dbReference>
<evidence type="ECO:0000313" key="7">
    <source>
        <dbReference type="Proteomes" id="UP000295416"/>
    </source>
</evidence>
<dbReference type="RefSeq" id="WP_132746849.1">
    <property type="nucleotide sequence ID" value="NZ_SLXK01000022.1"/>
</dbReference>
<dbReference type="InterPro" id="IPR041729">
    <property type="entry name" value="Formyl-FH4-Hydrolase_C"/>
</dbReference>
<evidence type="ECO:0000259" key="5">
    <source>
        <dbReference type="PROSITE" id="PS51671"/>
    </source>
</evidence>
<dbReference type="Proteomes" id="UP000295416">
    <property type="component" value="Unassembled WGS sequence"/>
</dbReference>
<proteinExistence type="inferred from homology"/>
<reference evidence="6 7" key="1">
    <citation type="submission" date="2019-03" db="EMBL/GenBank/DDBJ databases">
        <title>Genomic Encyclopedia of Type Strains, Phase IV (KMG-IV): sequencing the most valuable type-strain genomes for metagenomic binning, comparative biology and taxonomic classification.</title>
        <authorList>
            <person name="Goeker M."/>
        </authorList>
    </citation>
    <scope>NUCLEOTIDE SEQUENCE [LARGE SCALE GENOMIC DNA]</scope>
    <source>
        <strain evidence="6 7">DSM 19377</strain>
    </source>
</reference>
<dbReference type="PANTHER" id="PTHR42706">
    <property type="entry name" value="FORMYLTETRAHYDROFOLATE DEFORMYLASE"/>
    <property type="match status" value="1"/>
</dbReference>
<dbReference type="NCBIfam" id="NF004684">
    <property type="entry name" value="PRK06027.1"/>
    <property type="match status" value="1"/>
</dbReference>
<dbReference type="NCBIfam" id="TIGR00655">
    <property type="entry name" value="PurU"/>
    <property type="match status" value="1"/>
</dbReference>
<dbReference type="PIRSF" id="PIRSF036480">
    <property type="entry name" value="FormyFH4_hydr"/>
    <property type="match status" value="1"/>
</dbReference>
<dbReference type="PROSITE" id="PS51671">
    <property type="entry name" value="ACT"/>
    <property type="match status" value="1"/>
</dbReference>
<comment type="caution">
    <text evidence="6">The sequence shown here is derived from an EMBL/GenBank/DDBJ whole genome shotgun (WGS) entry which is preliminary data.</text>
</comment>
<comment type="catalytic activity">
    <reaction evidence="3">
        <text>(6R)-10-formyltetrahydrofolate + H2O = (6S)-5,6,7,8-tetrahydrofolate + formate + H(+)</text>
        <dbReference type="Rhea" id="RHEA:19833"/>
        <dbReference type="ChEBI" id="CHEBI:15377"/>
        <dbReference type="ChEBI" id="CHEBI:15378"/>
        <dbReference type="ChEBI" id="CHEBI:15740"/>
        <dbReference type="ChEBI" id="CHEBI:57453"/>
        <dbReference type="ChEBI" id="CHEBI:195366"/>
        <dbReference type="EC" id="3.5.1.10"/>
    </reaction>
</comment>
<dbReference type="GO" id="GO:0006189">
    <property type="term" value="P:'de novo' IMP biosynthetic process"/>
    <property type="evidence" value="ECO:0007669"/>
    <property type="project" value="UniProtKB-UniRule"/>
</dbReference>
<gene>
    <name evidence="3" type="primary">purU</name>
    <name evidence="6" type="ORF">EV207_12258</name>
</gene>
<evidence type="ECO:0000256" key="1">
    <source>
        <dbReference type="ARBA" id="ARBA00022563"/>
    </source>
</evidence>
<comment type="function">
    <text evidence="3">Catalyzes the hydrolysis of 10-formyltetrahydrofolate (formyl-FH4) to formate and tetrahydrofolate (FH4).</text>
</comment>
<dbReference type="EC" id="3.5.1.10" evidence="3 4"/>
<dbReference type="InterPro" id="IPR036477">
    <property type="entry name" value="Formyl_transf_N_sf"/>
</dbReference>
<evidence type="ECO:0000256" key="3">
    <source>
        <dbReference type="HAMAP-Rule" id="MF_01927"/>
    </source>
</evidence>
<keyword evidence="3" id="KW-0658">Purine biosynthesis</keyword>
<name>A0A4R2NU95_9BACL</name>
<evidence type="ECO:0000256" key="2">
    <source>
        <dbReference type="ARBA" id="ARBA00022801"/>
    </source>
</evidence>
<dbReference type="SUPFAM" id="SSF55021">
    <property type="entry name" value="ACT-like"/>
    <property type="match status" value="1"/>
</dbReference>
<dbReference type="HAMAP" id="MF_01927">
    <property type="entry name" value="PurU"/>
    <property type="match status" value="1"/>
</dbReference>
<dbReference type="CDD" id="cd04875">
    <property type="entry name" value="ACT_F4HF-DF"/>
    <property type="match status" value="1"/>
</dbReference>
<comment type="pathway">
    <text evidence="3">Purine metabolism; IMP biosynthesis via de novo pathway; formate from 10-formyl-5,6,7,8-tetrahydrofolate: step 1/1.</text>
</comment>
<dbReference type="InterPro" id="IPR044074">
    <property type="entry name" value="PurU_ACT"/>
</dbReference>
<dbReference type="AlphaFoldDB" id="A0A4R2NU95"/>